<keyword evidence="7" id="KW-0460">Magnesium</keyword>
<dbReference type="InterPro" id="IPR005111">
    <property type="entry name" value="MoeA_C_domain_IV"/>
</dbReference>
<keyword evidence="10" id="KW-1185">Reference proteome</keyword>
<evidence type="ECO:0000259" key="8">
    <source>
        <dbReference type="SMART" id="SM00852"/>
    </source>
</evidence>
<comment type="similarity">
    <text evidence="3 7">Belongs to the MoeA family.</text>
</comment>
<dbReference type="PANTHER" id="PTHR10192:SF5">
    <property type="entry name" value="GEPHYRIN"/>
    <property type="match status" value="1"/>
</dbReference>
<evidence type="ECO:0000256" key="4">
    <source>
        <dbReference type="ARBA" id="ARBA00022505"/>
    </source>
</evidence>
<accession>A0ABN4CBX9</accession>
<dbReference type="Pfam" id="PF00994">
    <property type="entry name" value="MoCF_biosynth"/>
    <property type="match status" value="1"/>
</dbReference>
<name>A0ABN4CBX9_9CORY</name>
<dbReference type="InterPro" id="IPR038987">
    <property type="entry name" value="MoeA-like"/>
</dbReference>
<keyword evidence="5 7" id="KW-0501">Molybdenum cofactor biosynthesis</keyword>
<protein>
    <recommendedName>
        <fullName evidence="7">Molybdopterin molybdenumtransferase</fullName>
        <ecNumber evidence="7">2.10.1.1</ecNumber>
    </recommendedName>
</protein>
<dbReference type="InterPro" id="IPR036688">
    <property type="entry name" value="MoeA_C_domain_IV_sf"/>
</dbReference>
<dbReference type="RefSeq" id="WP_006823766.1">
    <property type="nucleotide sequence ID" value="NZ_CP004350.1"/>
</dbReference>
<evidence type="ECO:0000256" key="6">
    <source>
        <dbReference type="ARBA" id="ARBA00047317"/>
    </source>
</evidence>
<dbReference type="Gene3D" id="2.40.340.10">
    <property type="entry name" value="MoeA, C-terminal, domain IV"/>
    <property type="match status" value="1"/>
</dbReference>
<dbReference type="Gene3D" id="3.90.105.10">
    <property type="entry name" value="Molybdopterin biosynthesis moea protein, domain 2"/>
    <property type="match status" value="1"/>
</dbReference>
<dbReference type="InterPro" id="IPR036135">
    <property type="entry name" value="MoeA_linker/N_sf"/>
</dbReference>
<dbReference type="SUPFAM" id="SSF63867">
    <property type="entry name" value="MoeA C-terminal domain-like"/>
    <property type="match status" value="1"/>
</dbReference>
<evidence type="ECO:0000313" key="10">
    <source>
        <dbReference type="Proteomes" id="UP000019226"/>
    </source>
</evidence>
<comment type="function">
    <text evidence="1 7">Catalyzes the insertion of molybdate into adenylated molybdopterin with the concomitant release of AMP.</text>
</comment>
<dbReference type="Pfam" id="PF03453">
    <property type="entry name" value="MoeA_N"/>
    <property type="match status" value="1"/>
</dbReference>
<keyword evidence="4 7" id="KW-0500">Molybdenum</keyword>
<dbReference type="GeneID" id="82876508"/>
<evidence type="ECO:0000256" key="3">
    <source>
        <dbReference type="ARBA" id="ARBA00010763"/>
    </source>
</evidence>
<sequence length="410" mass="42332">MTSPESYLARIRQLIAEHPQRSAGEIIEEIPVEQSLGRIAAVDVTAGFDSPRFNNSQMDGYAVPHADGGRFEVTETIPAGTVPRLLEGKAAPIMTGAAVPADATAIIPVERTTPAEFLSPGEYIEVPAVEAGQFVREQGCDIGAGSVIIPAETKISGAAVATLASQSITHIEVIRPARMLICTGGAEISSSSTSAVEEAAATIPDANAPMLRALAADAGIDVVGHVSTNDDPAALKSALAAAIKDMQPDVVVTSGGISAGKFEVVRQVLKVSNPESVEVSSMETSTWFGHVDQQPGGPQGFAVFEGVPAICLPGNPVSTLVSFRLFVAPVLGQTPQVSWAQLAAATTGIAGRDQFRRGRVESVDDGTLTAHIIGGAGSHLISQAVEATHLIRIPAGANLAAGEVVQVYEL</sequence>
<evidence type="ECO:0000313" key="9">
    <source>
        <dbReference type="EMBL" id="AHI18891.1"/>
    </source>
</evidence>
<evidence type="ECO:0000256" key="7">
    <source>
        <dbReference type="RuleBase" id="RU365090"/>
    </source>
</evidence>
<comment type="pathway">
    <text evidence="2 7">Cofactor biosynthesis; molybdopterin biosynthesis.</text>
</comment>
<dbReference type="Proteomes" id="UP000019226">
    <property type="component" value="Chromosome"/>
</dbReference>
<organism evidence="9 10">
    <name type="scientific">Corynebacterium casei LMG S-19264</name>
    <dbReference type="NCBI Taxonomy" id="1285583"/>
    <lineage>
        <taxon>Bacteria</taxon>
        <taxon>Bacillati</taxon>
        <taxon>Actinomycetota</taxon>
        <taxon>Actinomycetes</taxon>
        <taxon>Mycobacteriales</taxon>
        <taxon>Corynebacteriaceae</taxon>
        <taxon>Corynebacterium</taxon>
    </lineage>
</organism>
<dbReference type="Pfam" id="PF03454">
    <property type="entry name" value="MoeA_C"/>
    <property type="match status" value="1"/>
</dbReference>
<reference evidence="10" key="1">
    <citation type="submission" date="2013-02" db="EMBL/GenBank/DDBJ databases">
        <title>The complete genome sequence of Corynebacterium casei LMG S-19264 (=DSM 44701).</title>
        <authorList>
            <person name="Ruckert C."/>
            <person name="Albersmeier A."/>
            <person name="Kalinowski J."/>
        </authorList>
    </citation>
    <scope>NUCLEOTIDE SEQUENCE [LARGE SCALE GENOMIC DNA]</scope>
    <source>
        <strain evidence="10">LMG S-19264</strain>
    </source>
</reference>
<dbReference type="SUPFAM" id="SSF53218">
    <property type="entry name" value="Molybdenum cofactor biosynthesis proteins"/>
    <property type="match status" value="1"/>
</dbReference>
<dbReference type="SMART" id="SM00852">
    <property type="entry name" value="MoCF_biosynth"/>
    <property type="match status" value="1"/>
</dbReference>
<dbReference type="EMBL" id="CP004350">
    <property type="protein sequence ID" value="AHI18891.1"/>
    <property type="molecule type" value="Genomic_DNA"/>
</dbReference>
<evidence type="ECO:0000256" key="5">
    <source>
        <dbReference type="ARBA" id="ARBA00023150"/>
    </source>
</evidence>
<dbReference type="Gene3D" id="2.170.190.11">
    <property type="entry name" value="Molybdopterin biosynthesis moea protein, domain 3"/>
    <property type="match status" value="1"/>
</dbReference>
<evidence type="ECO:0000256" key="2">
    <source>
        <dbReference type="ARBA" id="ARBA00005046"/>
    </source>
</evidence>
<dbReference type="Gene3D" id="3.40.980.10">
    <property type="entry name" value="MoaB/Mog-like domain"/>
    <property type="match status" value="1"/>
</dbReference>
<dbReference type="CDD" id="cd00887">
    <property type="entry name" value="MoeA"/>
    <property type="match status" value="1"/>
</dbReference>
<dbReference type="InterPro" id="IPR001453">
    <property type="entry name" value="MoaB/Mog_dom"/>
</dbReference>
<feature type="domain" description="MoaB/Mog" evidence="8">
    <location>
        <begin position="187"/>
        <end position="333"/>
    </location>
</feature>
<dbReference type="EC" id="2.10.1.1" evidence="7"/>
<comment type="catalytic activity">
    <reaction evidence="6">
        <text>adenylyl-molybdopterin + molybdate = Mo-molybdopterin + AMP + H(+)</text>
        <dbReference type="Rhea" id="RHEA:35047"/>
        <dbReference type="ChEBI" id="CHEBI:15378"/>
        <dbReference type="ChEBI" id="CHEBI:36264"/>
        <dbReference type="ChEBI" id="CHEBI:62727"/>
        <dbReference type="ChEBI" id="CHEBI:71302"/>
        <dbReference type="ChEBI" id="CHEBI:456215"/>
        <dbReference type="EC" id="2.10.1.1"/>
    </reaction>
</comment>
<gene>
    <name evidence="9" type="ORF">CCASEI_01530</name>
</gene>
<proteinExistence type="inferred from homology"/>
<dbReference type="PANTHER" id="PTHR10192">
    <property type="entry name" value="MOLYBDOPTERIN BIOSYNTHESIS PROTEIN"/>
    <property type="match status" value="1"/>
</dbReference>
<dbReference type="InterPro" id="IPR036425">
    <property type="entry name" value="MoaB/Mog-like_dom_sf"/>
</dbReference>
<dbReference type="InterPro" id="IPR005110">
    <property type="entry name" value="MoeA_linker/N"/>
</dbReference>
<keyword evidence="7" id="KW-0479">Metal-binding</keyword>
<comment type="cofactor">
    <cofactor evidence="7">
        <name>Mg(2+)</name>
        <dbReference type="ChEBI" id="CHEBI:18420"/>
    </cofactor>
</comment>
<keyword evidence="7" id="KW-0808">Transferase</keyword>
<evidence type="ECO:0000256" key="1">
    <source>
        <dbReference type="ARBA" id="ARBA00002901"/>
    </source>
</evidence>
<dbReference type="SUPFAM" id="SSF63882">
    <property type="entry name" value="MoeA N-terminal region -like"/>
    <property type="match status" value="1"/>
</dbReference>